<dbReference type="EMBL" id="JAQMWT010000345">
    <property type="protein sequence ID" value="KAJ8603673.1"/>
    <property type="molecule type" value="Genomic_DNA"/>
</dbReference>
<evidence type="ECO:0000259" key="3">
    <source>
        <dbReference type="Pfam" id="PF01434"/>
    </source>
</evidence>
<feature type="domain" description="Peptidase M41" evidence="3">
    <location>
        <begin position="69"/>
        <end position="171"/>
    </location>
</feature>
<feature type="region of interest" description="Disordered" evidence="1">
    <location>
        <begin position="286"/>
        <end position="310"/>
    </location>
</feature>
<dbReference type="Gene3D" id="1.20.58.760">
    <property type="entry name" value="Peptidase M41"/>
    <property type="match status" value="1"/>
</dbReference>
<protein>
    <recommendedName>
        <fullName evidence="3">Peptidase M41 domain-containing protein</fullName>
    </recommendedName>
</protein>
<dbReference type="InterPro" id="IPR000642">
    <property type="entry name" value="Peptidase_M41"/>
</dbReference>
<keyword evidence="2" id="KW-0732">Signal</keyword>
<evidence type="ECO:0000313" key="4">
    <source>
        <dbReference type="EMBL" id="KAJ8603673.1"/>
    </source>
</evidence>
<proteinExistence type="predicted"/>
<reference evidence="4" key="1">
    <citation type="submission" date="2023-01" db="EMBL/GenBank/DDBJ databases">
        <title>Metagenome sequencing of chrysophaentin producing Chrysophaeum taylorii.</title>
        <authorList>
            <person name="Davison J."/>
            <person name="Bewley C."/>
        </authorList>
    </citation>
    <scope>NUCLEOTIDE SEQUENCE</scope>
    <source>
        <strain evidence="4">NIES-1699</strain>
    </source>
</reference>
<dbReference type="SUPFAM" id="SSF140990">
    <property type="entry name" value="FtsH protease domain-like"/>
    <property type="match status" value="1"/>
</dbReference>
<dbReference type="InterPro" id="IPR037219">
    <property type="entry name" value="Peptidase_M41-like"/>
</dbReference>
<gene>
    <name evidence="4" type="ORF">CTAYLR_010033</name>
</gene>
<dbReference type="AlphaFoldDB" id="A0AAD7XM89"/>
<dbReference type="GO" id="GO:0005524">
    <property type="term" value="F:ATP binding"/>
    <property type="evidence" value="ECO:0007669"/>
    <property type="project" value="InterPro"/>
</dbReference>
<sequence length="310" mass="34512">MLVVVLFAATAAMGRPEDMMVAQLIEFLGPMPPPERVKVLSGVSRVMGWIACLEATRASRERLRTKPGDKLRIAVHESGHALALLEAEQRKQAFQLRCARLSLGHPAMGGFTLHSYTRKLSVIDAEDLLSLMEIALAGRAAEQELLGSPTVGAGSDIDLAKYLAKTYIDLFSLDVPFWKRTTVDRLLTTAYRNARRFARDKHLEVGTLAKALYLEEVISRRRARQLLRSIDPATRPRGGGPIEPPPVSKPLLRLREAFRLTSQLLSTWCFFSEIVPAILAATTLPQITEPPRREDHRPRIPGLSKKTKNP</sequence>
<feature type="signal peptide" evidence="2">
    <location>
        <begin position="1"/>
        <end position="16"/>
    </location>
</feature>
<evidence type="ECO:0000313" key="5">
    <source>
        <dbReference type="Proteomes" id="UP001230188"/>
    </source>
</evidence>
<dbReference type="Pfam" id="PF01434">
    <property type="entry name" value="Peptidase_M41"/>
    <property type="match status" value="1"/>
</dbReference>
<feature type="chain" id="PRO_5042209064" description="Peptidase M41 domain-containing protein" evidence="2">
    <location>
        <begin position="17"/>
        <end position="310"/>
    </location>
</feature>
<evidence type="ECO:0000256" key="2">
    <source>
        <dbReference type="SAM" id="SignalP"/>
    </source>
</evidence>
<dbReference type="Proteomes" id="UP001230188">
    <property type="component" value="Unassembled WGS sequence"/>
</dbReference>
<comment type="caution">
    <text evidence="4">The sequence shown here is derived from an EMBL/GenBank/DDBJ whole genome shotgun (WGS) entry which is preliminary data.</text>
</comment>
<dbReference type="GO" id="GO:0006508">
    <property type="term" value="P:proteolysis"/>
    <property type="evidence" value="ECO:0007669"/>
    <property type="project" value="InterPro"/>
</dbReference>
<keyword evidence="5" id="KW-1185">Reference proteome</keyword>
<dbReference type="GO" id="GO:0004176">
    <property type="term" value="F:ATP-dependent peptidase activity"/>
    <property type="evidence" value="ECO:0007669"/>
    <property type="project" value="InterPro"/>
</dbReference>
<dbReference type="GO" id="GO:0004222">
    <property type="term" value="F:metalloendopeptidase activity"/>
    <property type="evidence" value="ECO:0007669"/>
    <property type="project" value="InterPro"/>
</dbReference>
<name>A0AAD7XM89_9STRA</name>
<organism evidence="4 5">
    <name type="scientific">Chrysophaeum taylorii</name>
    <dbReference type="NCBI Taxonomy" id="2483200"/>
    <lineage>
        <taxon>Eukaryota</taxon>
        <taxon>Sar</taxon>
        <taxon>Stramenopiles</taxon>
        <taxon>Ochrophyta</taxon>
        <taxon>Pelagophyceae</taxon>
        <taxon>Pelagomonadales</taxon>
        <taxon>Pelagomonadaceae</taxon>
        <taxon>Chrysophaeum</taxon>
    </lineage>
</organism>
<evidence type="ECO:0000256" key="1">
    <source>
        <dbReference type="SAM" id="MobiDB-lite"/>
    </source>
</evidence>
<accession>A0AAD7XM89</accession>